<comment type="similarity">
    <text evidence="2">Belongs to the ABC transporter superfamily.</text>
</comment>
<keyword evidence="3" id="KW-0813">Transport</keyword>
<dbReference type="SMART" id="SM00382">
    <property type="entry name" value="AAA"/>
    <property type="match status" value="1"/>
</dbReference>
<sequence length="330" mass="36162">MLQIKDLKVHFPTQIGTVQAVRGLDLTLEEGKTLSIVGESGSGKSVAVQSVMRLLPSHAKISGEILWNGKNLLGLAEKQMQSVRGREIGMIFQDPMTSLNPTMKVGHQIAESILQHERMSAKKAVEKAVELLDLVGIPDPRRRAASYPHQFSGGMRQRAVIAIAIACSPRLLIADEPTTALDVTVQAQILELLKDLQKQMGMALLLITHDLAVVGEVADEVAVMYAGKPIEYGPVEDVLHRPTHPYTQGLLRSRPIPGSREPLISIPGTPPDLLNPPQGCAFASRCPHAMRICKDYQPDVETIDNKQVACWLLHPQAKETLGWNSYSYKA</sequence>
<dbReference type="CDD" id="cd03257">
    <property type="entry name" value="ABC_NikE_OppD_transporters"/>
    <property type="match status" value="1"/>
</dbReference>
<dbReference type="InterPro" id="IPR003439">
    <property type="entry name" value="ABC_transporter-like_ATP-bd"/>
</dbReference>
<evidence type="ECO:0000256" key="3">
    <source>
        <dbReference type="ARBA" id="ARBA00022448"/>
    </source>
</evidence>
<evidence type="ECO:0000256" key="7">
    <source>
        <dbReference type="ARBA" id="ARBA00023136"/>
    </source>
</evidence>
<dbReference type="PANTHER" id="PTHR43297">
    <property type="entry name" value="OLIGOPEPTIDE TRANSPORT ATP-BINDING PROTEIN APPD"/>
    <property type="match status" value="1"/>
</dbReference>
<accession>A0ABY6Z1L8</accession>
<dbReference type="NCBIfam" id="TIGR01727">
    <property type="entry name" value="oligo_HPY"/>
    <property type="match status" value="1"/>
</dbReference>
<gene>
    <name evidence="9" type="ORF">NZD86_21075</name>
</gene>
<keyword evidence="4" id="KW-1003">Cell membrane</keyword>
<proteinExistence type="inferred from homology"/>
<dbReference type="EMBL" id="CP104064">
    <property type="protein sequence ID" value="WAH36640.1"/>
    <property type="molecule type" value="Genomic_DNA"/>
</dbReference>
<evidence type="ECO:0000259" key="8">
    <source>
        <dbReference type="PROSITE" id="PS50893"/>
    </source>
</evidence>
<keyword evidence="7" id="KW-0472">Membrane</keyword>
<dbReference type="InterPro" id="IPR017871">
    <property type="entry name" value="ABC_transporter-like_CS"/>
</dbReference>
<keyword evidence="5" id="KW-0547">Nucleotide-binding</keyword>
<dbReference type="Proteomes" id="UP001164803">
    <property type="component" value="Chromosome"/>
</dbReference>
<evidence type="ECO:0000256" key="6">
    <source>
        <dbReference type="ARBA" id="ARBA00022840"/>
    </source>
</evidence>
<dbReference type="PANTHER" id="PTHR43297:SF2">
    <property type="entry name" value="DIPEPTIDE TRANSPORT ATP-BINDING PROTEIN DPPD"/>
    <property type="match status" value="1"/>
</dbReference>
<dbReference type="GO" id="GO:0005524">
    <property type="term" value="F:ATP binding"/>
    <property type="evidence" value="ECO:0007669"/>
    <property type="project" value="UniProtKB-KW"/>
</dbReference>
<keyword evidence="6 9" id="KW-0067">ATP-binding</keyword>
<dbReference type="InterPro" id="IPR003593">
    <property type="entry name" value="AAA+_ATPase"/>
</dbReference>
<dbReference type="SUPFAM" id="SSF52540">
    <property type="entry name" value="P-loop containing nucleoside triphosphate hydrolases"/>
    <property type="match status" value="1"/>
</dbReference>
<evidence type="ECO:0000313" key="9">
    <source>
        <dbReference type="EMBL" id="WAH36640.1"/>
    </source>
</evidence>
<protein>
    <submittedName>
        <fullName evidence="9">ABC transporter ATP-binding protein</fullName>
    </submittedName>
</protein>
<evidence type="ECO:0000256" key="1">
    <source>
        <dbReference type="ARBA" id="ARBA00004202"/>
    </source>
</evidence>
<dbReference type="Gene3D" id="3.40.50.300">
    <property type="entry name" value="P-loop containing nucleotide triphosphate hydrolases"/>
    <property type="match status" value="1"/>
</dbReference>
<organism evidence="9 10">
    <name type="scientific">Alicyclobacillus dauci</name>
    <dbReference type="NCBI Taxonomy" id="1475485"/>
    <lineage>
        <taxon>Bacteria</taxon>
        <taxon>Bacillati</taxon>
        <taxon>Bacillota</taxon>
        <taxon>Bacilli</taxon>
        <taxon>Bacillales</taxon>
        <taxon>Alicyclobacillaceae</taxon>
        <taxon>Alicyclobacillus</taxon>
    </lineage>
</organism>
<evidence type="ECO:0000256" key="4">
    <source>
        <dbReference type="ARBA" id="ARBA00022475"/>
    </source>
</evidence>
<keyword evidence="10" id="KW-1185">Reference proteome</keyword>
<dbReference type="PROSITE" id="PS50893">
    <property type="entry name" value="ABC_TRANSPORTER_2"/>
    <property type="match status" value="1"/>
</dbReference>
<dbReference type="RefSeq" id="WP_268044002.1">
    <property type="nucleotide sequence ID" value="NZ_CP104064.1"/>
</dbReference>
<dbReference type="InterPro" id="IPR013563">
    <property type="entry name" value="Oligopep_ABC_C"/>
</dbReference>
<evidence type="ECO:0000256" key="5">
    <source>
        <dbReference type="ARBA" id="ARBA00022741"/>
    </source>
</evidence>
<evidence type="ECO:0000256" key="2">
    <source>
        <dbReference type="ARBA" id="ARBA00005417"/>
    </source>
</evidence>
<name>A0ABY6Z1L8_9BACL</name>
<evidence type="ECO:0000313" key="10">
    <source>
        <dbReference type="Proteomes" id="UP001164803"/>
    </source>
</evidence>
<reference evidence="9" key="1">
    <citation type="submission" date="2022-08" db="EMBL/GenBank/DDBJ databases">
        <title>Alicyclobacillus dauci DSM2870, complete genome.</title>
        <authorList>
            <person name="Wang Q."/>
            <person name="Cai R."/>
            <person name="Wang Z."/>
        </authorList>
    </citation>
    <scope>NUCLEOTIDE SEQUENCE</scope>
    <source>
        <strain evidence="9">DSM 28700</strain>
    </source>
</reference>
<dbReference type="PROSITE" id="PS00211">
    <property type="entry name" value="ABC_TRANSPORTER_1"/>
    <property type="match status" value="1"/>
</dbReference>
<dbReference type="Pfam" id="PF00005">
    <property type="entry name" value="ABC_tran"/>
    <property type="match status" value="1"/>
</dbReference>
<feature type="domain" description="ABC transporter" evidence="8">
    <location>
        <begin position="2"/>
        <end position="251"/>
    </location>
</feature>
<dbReference type="InterPro" id="IPR050388">
    <property type="entry name" value="ABC_Ni/Peptide_Import"/>
</dbReference>
<dbReference type="InterPro" id="IPR027417">
    <property type="entry name" value="P-loop_NTPase"/>
</dbReference>
<comment type="subcellular location">
    <subcellularLocation>
        <location evidence="1">Cell membrane</location>
        <topology evidence="1">Peripheral membrane protein</topology>
    </subcellularLocation>
</comment>
<dbReference type="Pfam" id="PF08352">
    <property type="entry name" value="oligo_HPY"/>
    <property type="match status" value="1"/>
</dbReference>